<dbReference type="AlphaFoldDB" id="A0A3H7C0T4"/>
<dbReference type="EMBL" id="RMUA01000007">
    <property type="protein sequence ID" value="MFK69037.1"/>
    <property type="molecule type" value="Genomic_DNA"/>
</dbReference>
<evidence type="ECO:0000313" key="2">
    <source>
        <dbReference type="EMBL" id="MFK69037.1"/>
    </source>
</evidence>
<accession>A0A3H7C0T4</accession>
<comment type="caution">
    <text evidence="2">The sequence shown here is derived from an EMBL/GenBank/DDBJ whole genome shotgun (WGS) entry which is preliminary data.</text>
</comment>
<proteinExistence type="predicted"/>
<name>A0A3H7C0T4_SALER</name>
<organism evidence="2">
    <name type="scientific">Salmonella enterica</name>
    <name type="common">Salmonella choleraesuis</name>
    <dbReference type="NCBI Taxonomy" id="28901"/>
    <lineage>
        <taxon>Bacteria</taxon>
        <taxon>Pseudomonadati</taxon>
        <taxon>Pseudomonadota</taxon>
        <taxon>Gammaproteobacteria</taxon>
        <taxon>Enterobacterales</taxon>
        <taxon>Enterobacteriaceae</taxon>
        <taxon>Salmonella</taxon>
    </lineage>
</organism>
<gene>
    <name evidence="1" type="ORF">EEM01_14305</name>
    <name evidence="2" type="ORF">EEN95_06670</name>
</gene>
<reference evidence="2" key="1">
    <citation type="submission" date="2018-11" db="EMBL/GenBank/DDBJ databases">
        <authorList>
            <consortium name="PulseNet: The National Subtyping Network for Foodborne Disease Surveillance"/>
            <person name="Tarr C.L."/>
            <person name="Trees E."/>
            <person name="Katz L.S."/>
            <person name="Carleton-Romer H.A."/>
            <person name="Stroika S."/>
            <person name="Kucerova Z."/>
            <person name="Roache K.F."/>
            <person name="Sabol A.L."/>
            <person name="Besser J."/>
            <person name="Gerner-Smidt P."/>
        </authorList>
    </citation>
    <scope>NUCLEOTIDE SEQUENCE [LARGE SCALE GENOMIC DNA]</scope>
    <source>
        <strain evidence="2">PNUSAS057377</strain>
        <strain evidence="1">PNUSAS059842</strain>
    </source>
</reference>
<evidence type="ECO:0000313" key="1">
    <source>
        <dbReference type="EMBL" id="MFK57258.1"/>
    </source>
</evidence>
<dbReference type="EMBL" id="RMTL01000012">
    <property type="protein sequence ID" value="MFK57258.1"/>
    <property type="molecule type" value="Genomic_DNA"/>
</dbReference>
<sequence>MSVVAAKASTCNRVPLLYRVIRVAERRQASDKFVGNEFAQPKAASGEEQGCPSLIPMRLLE</sequence>
<protein>
    <submittedName>
        <fullName evidence="2">Uncharacterized protein</fullName>
    </submittedName>
</protein>
<dbReference type="Proteomes" id="UP000839509">
    <property type="component" value="Unassembled WGS sequence"/>
</dbReference>
<dbReference type="Proteomes" id="UP000885320">
    <property type="component" value="Unassembled WGS sequence"/>
</dbReference>